<protein>
    <submittedName>
        <fullName evidence="1">Uncharacterized protein</fullName>
    </submittedName>
</protein>
<evidence type="ECO:0000313" key="1">
    <source>
        <dbReference type="EMBL" id="WUR03210.1"/>
    </source>
</evidence>
<dbReference type="EMBL" id="CP142729">
    <property type="protein sequence ID" value="WUR03210.1"/>
    <property type="molecule type" value="Genomic_DNA"/>
</dbReference>
<organism evidence="1 2">
    <name type="scientific">Vairimorpha necatrix</name>
    <dbReference type="NCBI Taxonomy" id="6039"/>
    <lineage>
        <taxon>Eukaryota</taxon>
        <taxon>Fungi</taxon>
        <taxon>Fungi incertae sedis</taxon>
        <taxon>Microsporidia</taxon>
        <taxon>Nosematidae</taxon>
        <taxon>Vairimorpha</taxon>
    </lineage>
</organism>
<gene>
    <name evidence="1" type="ORF">VNE69_04039</name>
</gene>
<name>A0AAX4JB61_9MICR</name>
<dbReference type="Proteomes" id="UP001334084">
    <property type="component" value="Chromosome 4"/>
</dbReference>
<dbReference type="InterPro" id="IPR016126">
    <property type="entry name" value="Secretoglobin"/>
</dbReference>
<dbReference type="KEGG" id="vnx:VNE69_04039"/>
<keyword evidence="2" id="KW-1185">Reference proteome</keyword>
<dbReference type="GeneID" id="90541029"/>
<evidence type="ECO:0000313" key="2">
    <source>
        <dbReference type="Proteomes" id="UP001334084"/>
    </source>
</evidence>
<sequence length="767" mass="91465">METIKFFYTFLIVQGFQNTYNQLYINTLKKIENKEYLVIDTEKQYMRIRLCFDYFENEFYFNKEFEGFGPECIFKKTINEEKESVTLAIEEFEEKMLHECNTYLPDYIILLYSKMDYEINPTYKLIINQIKNLNGPRTQTSIRNTIHYDHIVEESIHYAIMFSKIKKHSIKKLGDLETLDSAPMFIKKNNNVFICFFINLEHIYYFFEIDIRELNLKNIFNSANFRTSHKNKTDKQISNLFRHIYKYAYMDKIRTSSFIFLLRERIDDIELNNGGLKIRINKSDVNFIQDSICYTYYSRNMGYILKSDVRITTKCFTEFEMLFDKIFSINDNNELISGVDMFYRLIESDNKVEFLLQRILNNCGTAINIMFAHLVFSEKLIDENELNEIIMQSNSEITEHAKLINSILKSLSNHRILSSTFLMKICLFLEAEQYLNENKMDNDSIFGTLKKIGQLITSKKDCKRTKDPGVTSKNEFIDLSKIYHEAIKYHMQDIIDFHKKVDEFIIKITFLVTGYETCFFKQGRLCFELKKDEIINFFKFDIDQVEKNNDLISKKLSINMKEDLNNAITKYYDELKNIIRPIDEENITTDLNNIKIIFIKIIRLELCSKLFKLKKEALINEVDNLYDEDVRNKFEEELKKNGNEEIDRCIQYENLTKNIKNLPKYIDEIFINECKTELKNKFYEDISKNLEQNVIHSRKKYFTQTLMALFKKFIKNGESDIELSKNILFKIKEKLNEKEILAEVNDRTGMEIHENLVKALENNEISK</sequence>
<dbReference type="AlphaFoldDB" id="A0AAX4JB61"/>
<accession>A0AAX4JB61</accession>
<dbReference type="PROSITE" id="PS51311">
    <property type="entry name" value="SCGB"/>
    <property type="match status" value="1"/>
</dbReference>
<dbReference type="RefSeq" id="XP_065329355.1">
    <property type="nucleotide sequence ID" value="XM_065473283.1"/>
</dbReference>
<reference evidence="1" key="1">
    <citation type="journal article" date="2024" name="BMC Genomics">
        <title>Functional annotation of a divergent genome using sequence and structure-based similarity.</title>
        <authorList>
            <person name="Svedberg D."/>
            <person name="Winiger R.R."/>
            <person name="Berg A."/>
            <person name="Sharma H."/>
            <person name="Tellgren-Roth C."/>
            <person name="Debrunner-Vossbrinck B.A."/>
            <person name="Vossbrinck C.R."/>
            <person name="Barandun J."/>
        </authorList>
    </citation>
    <scope>NUCLEOTIDE SEQUENCE</scope>
    <source>
        <strain evidence="1">Illinois isolate</strain>
    </source>
</reference>
<proteinExistence type="predicted"/>